<proteinExistence type="predicted"/>
<keyword evidence="1" id="KW-1133">Transmembrane helix</keyword>
<reference evidence="2" key="1">
    <citation type="submission" date="2022-08" db="EMBL/GenBank/DDBJ databases">
        <authorList>
            <person name="Gutierrez-Valencia J."/>
        </authorList>
    </citation>
    <scope>NUCLEOTIDE SEQUENCE</scope>
</reference>
<protein>
    <recommendedName>
        <fullName evidence="4">ATP synthase F0 subunit 8</fullName>
    </recommendedName>
</protein>
<evidence type="ECO:0008006" key="4">
    <source>
        <dbReference type="Google" id="ProtNLM"/>
    </source>
</evidence>
<feature type="transmembrane region" description="Helical" evidence="1">
    <location>
        <begin position="6"/>
        <end position="29"/>
    </location>
</feature>
<dbReference type="Proteomes" id="UP001154282">
    <property type="component" value="Unassembled WGS sequence"/>
</dbReference>
<name>A0AAV0MGL2_9ROSI</name>
<sequence length="75" mass="8191">MSLEVFLATLVMISVSSFGWFGMEAVCSLTSKKLITCEKEVVAACWWVFLLGLVSLKFESCFGTAFFPVQPGVDG</sequence>
<accession>A0AAV0MGL2</accession>
<dbReference type="AlphaFoldDB" id="A0AAV0MGL2"/>
<keyword evidence="3" id="KW-1185">Reference proteome</keyword>
<comment type="caution">
    <text evidence="2">The sequence shown here is derived from an EMBL/GenBank/DDBJ whole genome shotgun (WGS) entry which is preliminary data.</text>
</comment>
<evidence type="ECO:0000256" key="1">
    <source>
        <dbReference type="SAM" id="Phobius"/>
    </source>
</evidence>
<dbReference type="EMBL" id="CAMGYJ010000007">
    <property type="protein sequence ID" value="CAI0445076.1"/>
    <property type="molecule type" value="Genomic_DNA"/>
</dbReference>
<organism evidence="2 3">
    <name type="scientific">Linum tenue</name>
    <dbReference type="NCBI Taxonomy" id="586396"/>
    <lineage>
        <taxon>Eukaryota</taxon>
        <taxon>Viridiplantae</taxon>
        <taxon>Streptophyta</taxon>
        <taxon>Embryophyta</taxon>
        <taxon>Tracheophyta</taxon>
        <taxon>Spermatophyta</taxon>
        <taxon>Magnoliopsida</taxon>
        <taxon>eudicotyledons</taxon>
        <taxon>Gunneridae</taxon>
        <taxon>Pentapetalae</taxon>
        <taxon>rosids</taxon>
        <taxon>fabids</taxon>
        <taxon>Malpighiales</taxon>
        <taxon>Linaceae</taxon>
        <taxon>Linum</taxon>
    </lineage>
</organism>
<evidence type="ECO:0000313" key="3">
    <source>
        <dbReference type="Proteomes" id="UP001154282"/>
    </source>
</evidence>
<evidence type="ECO:0000313" key="2">
    <source>
        <dbReference type="EMBL" id="CAI0445076.1"/>
    </source>
</evidence>
<gene>
    <name evidence="2" type="ORF">LITE_LOCUS28402</name>
</gene>
<keyword evidence="1" id="KW-0812">Transmembrane</keyword>
<keyword evidence="1" id="KW-0472">Membrane</keyword>
<feature type="transmembrane region" description="Helical" evidence="1">
    <location>
        <begin position="41"/>
        <end position="58"/>
    </location>
</feature>